<organism evidence="1 2">
    <name type="scientific">Paraburkholderia caledonica</name>
    <dbReference type="NCBI Taxonomy" id="134536"/>
    <lineage>
        <taxon>Bacteria</taxon>
        <taxon>Pseudomonadati</taxon>
        <taxon>Pseudomonadota</taxon>
        <taxon>Betaproteobacteria</taxon>
        <taxon>Burkholderiales</taxon>
        <taxon>Burkholderiaceae</taxon>
        <taxon>Paraburkholderia</taxon>
    </lineage>
</organism>
<gene>
    <name evidence="1" type="ORF">J2793_002737</name>
</gene>
<evidence type="ECO:0000313" key="1">
    <source>
        <dbReference type="EMBL" id="MDP9647291.1"/>
    </source>
</evidence>
<evidence type="ECO:0000313" key="2">
    <source>
        <dbReference type="Proteomes" id="UP001229486"/>
    </source>
</evidence>
<dbReference type="InterPro" id="IPR015421">
    <property type="entry name" value="PyrdxlP-dep_Trfase_major"/>
</dbReference>
<keyword evidence="1" id="KW-0808">Transferase</keyword>
<dbReference type="Proteomes" id="UP001229486">
    <property type="component" value="Unassembled WGS sequence"/>
</dbReference>
<sequence>MADLYERGIGTGNMSKTHSLAGLRLAWIAGPSALRR</sequence>
<dbReference type="InterPro" id="IPR015424">
    <property type="entry name" value="PyrdxlP-dep_Trfase"/>
</dbReference>
<dbReference type="EMBL" id="JAURTK010000003">
    <property type="protein sequence ID" value="MDP9647291.1"/>
    <property type="molecule type" value="Genomic_DNA"/>
</dbReference>
<reference evidence="1" key="1">
    <citation type="submission" date="2023-07" db="EMBL/GenBank/DDBJ databases">
        <title>Sorghum-associated microbial communities from plants grown in Nebraska, USA.</title>
        <authorList>
            <person name="Schachtman D."/>
        </authorList>
    </citation>
    <scope>NUCLEOTIDE SEQUENCE</scope>
    <source>
        <strain evidence="1">DS1061</strain>
    </source>
</reference>
<proteinExistence type="predicted"/>
<name>A0AB73IBZ4_9BURK</name>
<comment type="caution">
    <text evidence="1">The sequence shown here is derived from an EMBL/GenBank/DDBJ whole genome shotgun (WGS) entry which is preliminary data.</text>
</comment>
<dbReference type="GO" id="GO:0008483">
    <property type="term" value="F:transaminase activity"/>
    <property type="evidence" value="ECO:0007669"/>
    <property type="project" value="UniProtKB-KW"/>
</dbReference>
<accession>A0AB73IBZ4</accession>
<dbReference type="Gene3D" id="3.40.640.10">
    <property type="entry name" value="Type I PLP-dependent aspartate aminotransferase-like (Major domain)"/>
    <property type="match status" value="1"/>
</dbReference>
<dbReference type="AlphaFoldDB" id="A0AB73IBZ4"/>
<keyword evidence="1" id="KW-0032">Aminotransferase</keyword>
<dbReference type="SUPFAM" id="SSF53383">
    <property type="entry name" value="PLP-dependent transferases"/>
    <property type="match status" value="1"/>
</dbReference>
<protein>
    <submittedName>
        <fullName evidence="1">Aspartate/methionine/tyrosine aminotransferase</fullName>
    </submittedName>
</protein>